<evidence type="ECO:0000313" key="4">
    <source>
        <dbReference type="EMBL" id="GAA4727927.1"/>
    </source>
</evidence>
<evidence type="ECO:0000256" key="1">
    <source>
        <dbReference type="ARBA" id="ARBA00022553"/>
    </source>
</evidence>
<dbReference type="InterPro" id="IPR050595">
    <property type="entry name" value="Bact_response_regulator"/>
</dbReference>
<name>A0ABP8YI31_9ACTN</name>
<accession>A0ABP8YI31</accession>
<feature type="modified residue" description="4-aspartylphosphate" evidence="2">
    <location>
        <position position="52"/>
    </location>
</feature>
<dbReference type="InterPro" id="IPR011006">
    <property type="entry name" value="CheY-like_superfamily"/>
</dbReference>
<feature type="domain" description="Response regulatory" evidence="3">
    <location>
        <begin position="3"/>
        <end position="119"/>
    </location>
</feature>
<dbReference type="Pfam" id="PF00072">
    <property type="entry name" value="Response_reg"/>
    <property type="match status" value="1"/>
</dbReference>
<dbReference type="EMBL" id="BAABKN010000005">
    <property type="protein sequence ID" value="GAA4727927.1"/>
    <property type="molecule type" value="Genomic_DNA"/>
</dbReference>
<dbReference type="SUPFAM" id="SSF52172">
    <property type="entry name" value="CheY-like"/>
    <property type="match status" value="1"/>
</dbReference>
<dbReference type="PROSITE" id="PS50110">
    <property type="entry name" value="RESPONSE_REGULATORY"/>
    <property type="match status" value="1"/>
</dbReference>
<keyword evidence="1 2" id="KW-0597">Phosphoprotein</keyword>
<dbReference type="Proteomes" id="UP001499882">
    <property type="component" value="Unassembled WGS sequence"/>
</dbReference>
<protein>
    <recommendedName>
        <fullName evidence="3">Response regulatory domain-containing protein</fullName>
    </recommendedName>
</protein>
<dbReference type="InterPro" id="IPR001789">
    <property type="entry name" value="Sig_transdc_resp-reg_receiver"/>
</dbReference>
<proteinExistence type="predicted"/>
<organism evidence="4 5">
    <name type="scientific">Nocardioides endophyticus</name>
    <dbReference type="NCBI Taxonomy" id="1353775"/>
    <lineage>
        <taxon>Bacteria</taxon>
        <taxon>Bacillati</taxon>
        <taxon>Actinomycetota</taxon>
        <taxon>Actinomycetes</taxon>
        <taxon>Propionibacteriales</taxon>
        <taxon>Nocardioidaceae</taxon>
        <taxon>Nocardioides</taxon>
    </lineage>
</organism>
<dbReference type="SMART" id="SM00448">
    <property type="entry name" value="REC"/>
    <property type="match status" value="1"/>
</dbReference>
<dbReference type="Gene3D" id="3.40.50.2300">
    <property type="match status" value="1"/>
</dbReference>
<evidence type="ECO:0000256" key="2">
    <source>
        <dbReference type="PROSITE-ProRule" id="PRU00169"/>
    </source>
</evidence>
<comment type="caution">
    <text evidence="4">The sequence shown here is derived from an EMBL/GenBank/DDBJ whole genome shotgun (WGS) entry which is preliminary data.</text>
</comment>
<gene>
    <name evidence="4" type="ORF">GCM10023350_08740</name>
</gene>
<dbReference type="PANTHER" id="PTHR44591">
    <property type="entry name" value="STRESS RESPONSE REGULATOR PROTEIN 1"/>
    <property type="match status" value="1"/>
</dbReference>
<reference evidence="5" key="1">
    <citation type="journal article" date="2019" name="Int. J. Syst. Evol. Microbiol.">
        <title>The Global Catalogue of Microorganisms (GCM) 10K type strain sequencing project: providing services to taxonomists for standard genome sequencing and annotation.</title>
        <authorList>
            <consortium name="The Broad Institute Genomics Platform"/>
            <consortium name="The Broad Institute Genome Sequencing Center for Infectious Disease"/>
            <person name="Wu L."/>
            <person name="Ma J."/>
        </authorList>
    </citation>
    <scope>NUCLEOTIDE SEQUENCE [LARGE SCALE GENOMIC DNA]</scope>
    <source>
        <strain evidence="5">JCM 18532</strain>
    </source>
</reference>
<sequence>MAYILVADDDGDIRELVEFTLIRAGHTVVTAHDGIDAWAAIRHQPFDLIVLDSMMPGLSGVQVTSLTRGSEDHFALKIIMLSARAREDQIQEGYDAGVDLYITKPFSPREFIEQVTALTG</sequence>
<evidence type="ECO:0000259" key="3">
    <source>
        <dbReference type="PROSITE" id="PS50110"/>
    </source>
</evidence>
<dbReference type="RefSeq" id="WP_345525370.1">
    <property type="nucleotide sequence ID" value="NZ_BAABKN010000005.1"/>
</dbReference>
<dbReference type="PANTHER" id="PTHR44591:SF3">
    <property type="entry name" value="RESPONSE REGULATORY DOMAIN-CONTAINING PROTEIN"/>
    <property type="match status" value="1"/>
</dbReference>
<evidence type="ECO:0000313" key="5">
    <source>
        <dbReference type="Proteomes" id="UP001499882"/>
    </source>
</evidence>
<keyword evidence="5" id="KW-1185">Reference proteome</keyword>